<evidence type="ECO:0000313" key="2">
    <source>
        <dbReference type="EMBL" id="RHL03740.1"/>
    </source>
</evidence>
<sequence>MENFKIMWVRENYKKLICNPDDIQSVVVGGSVARNYPDDEGDIDIIYFMKSQDMYRKEKRVEDDILIELHYVPLKFIFLLLETIEPIIDAEKWGINNSTGLDSLWGEKLCTYQKKTENNKILLAAWRELKKLIDSIVIYDGDLWYEKNIQKYRNIKGDKRKILNIINKDINNMSSLESIIENFKFYSVTRGDVFSKVFWTDYYINSMNNSKIKSLMNTTFAIDDLSENTLVDWINIMQENLETAVLNHKMMRECSICKGQFEKCNIGRCSGDYLFDARRAVKRKYEISIVLCIRRSYEYLQKAYGMYGLKMIIPEGWNTYWGNVQERCDEYKDTIVQLLFDRVV</sequence>
<dbReference type="SUPFAM" id="SSF81301">
    <property type="entry name" value="Nucleotidyltransferase"/>
    <property type="match status" value="1"/>
</dbReference>
<dbReference type="Proteomes" id="UP000286181">
    <property type="component" value="Unassembled WGS sequence"/>
</dbReference>
<dbReference type="RefSeq" id="WP_118343000.1">
    <property type="nucleotide sequence ID" value="NZ_QROF01000008.1"/>
</dbReference>
<name>A0A413QR09_9FIRM</name>
<comment type="caution">
    <text evidence="1">The sequence shown here is derived from an EMBL/GenBank/DDBJ whole genome shotgun (WGS) entry which is preliminary data.</text>
</comment>
<protein>
    <submittedName>
        <fullName evidence="1">Uncharacterized protein</fullName>
    </submittedName>
</protein>
<dbReference type="EMBL" id="QSFB01000031">
    <property type="protein sequence ID" value="RHA09385.1"/>
    <property type="molecule type" value="Genomic_DNA"/>
</dbReference>
<dbReference type="AlphaFoldDB" id="A0A413QR09"/>
<organism evidence="1 4">
    <name type="scientific">Agathobacter rectalis</name>
    <dbReference type="NCBI Taxonomy" id="39491"/>
    <lineage>
        <taxon>Bacteria</taxon>
        <taxon>Bacillati</taxon>
        <taxon>Bacillota</taxon>
        <taxon>Clostridia</taxon>
        <taxon>Lachnospirales</taxon>
        <taxon>Lachnospiraceae</taxon>
        <taxon>Agathobacter</taxon>
    </lineage>
</organism>
<proteinExistence type="predicted"/>
<dbReference type="Gene3D" id="3.30.460.10">
    <property type="entry name" value="Beta Polymerase, domain 2"/>
    <property type="match status" value="1"/>
</dbReference>
<dbReference type="Proteomes" id="UP000286341">
    <property type="component" value="Unassembled WGS sequence"/>
</dbReference>
<dbReference type="InterPro" id="IPR043519">
    <property type="entry name" value="NT_sf"/>
</dbReference>
<dbReference type="EMBL" id="QROF01000008">
    <property type="protein sequence ID" value="RHL03740.1"/>
    <property type="molecule type" value="Genomic_DNA"/>
</dbReference>
<gene>
    <name evidence="2" type="ORF">DW038_10280</name>
    <name evidence="1" type="ORF">DW948_14210</name>
</gene>
<evidence type="ECO:0000313" key="3">
    <source>
        <dbReference type="Proteomes" id="UP000286181"/>
    </source>
</evidence>
<evidence type="ECO:0000313" key="4">
    <source>
        <dbReference type="Proteomes" id="UP000286341"/>
    </source>
</evidence>
<evidence type="ECO:0000313" key="1">
    <source>
        <dbReference type="EMBL" id="RHA09385.1"/>
    </source>
</evidence>
<accession>A0A413QR09</accession>
<reference evidence="3 4" key="1">
    <citation type="submission" date="2018-08" db="EMBL/GenBank/DDBJ databases">
        <title>A genome reference for cultivated species of the human gut microbiota.</title>
        <authorList>
            <person name="Zou Y."/>
            <person name="Xue W."/>
            <person name="Luo G."/>
        </authorList>
    </citation>
    <scope>NUCLEOTIDE SEQUENCE [LARGE SCALE GENOMIC DNA]</scope>
    <source>
        <strain evidence="2 3">AF39-14AC</strain>
        <strain evidence="1 4">AM44-1AT</strain>
    </source>
</reference>